<evidence type="ECO:0000256" key="1">
    <source>
        <dbReference type="SAM" id="Phobius"/>
    </source>
</evidence>
<evidence type="ECO:0000259" key="3">
    <source>
        <dbReference type="Pfam" id="PF16344"/>
    </source>
</evidence>
<dbReference type="PIRSF" id="PIRSF018266">
    <property type="entry name" value="FecR"/>
    <property type="match status" value="1"/>
</dbReference>
<dbReference type="InterPro" id="IPR006860">
    <property type="entry name" value="FecR"/>
</dbReference>
<dbReference type="AlphaFoldDB" id="A0A1W2DXI6"/>
<keyword evidence="5" id="KW-1185">Reference proteome</keyword>
<gene>
    <name evidence="4" type="ORF">SAMN04488524_4220</name>
</gene>
<evidence type="ECO:0000313" key="4">
    <source>
        <dbReference type="EMBL" id="SMD02169.1"/>
    </source>
</evidence>
<keyword evidence="1" id="KW-0812">Transmembrane</keyword>
<dbReference type="EMBL" id="FWXT01000004">
    <property type="protein sequence ID" value="SMD02169.1"/>
    <property type="molecule type" value="Genomic_DNA"/>
</dbReference>
<dbReference type="RefSeq" id="WP_084241013.1">
    <property type="nucleotide sequence ID" value="NZ_FWXT01000004.1"/>
</dbReference>
<evidence type="ECO:0000259" key="2">
    <source>
        <dbReference type="Pfam" id="PF04773"/>
    </source>
</evidence>
<dbReference type="InterPro" id="IPR012373">
    <property type="entry name" value="Ferrdict_sens_TM"/>
</dbReference>
<dbReference type="OrthoDB" id="1099963at2"/>
<dbReference type="InterPro" id="IPR032508">
    <property type="entry name" value="FecR_C"/>
</dbReference>
<dbReference type="STRING" id="151894.SAMN04488524_4220"/>
<reference evidence="5" key="1">
    <citation type="submission" date="2017-04" db="EMBL/GenBank/DDBJ databases">
        <authorList>
            <person name="Varghese N."/>
            <person name="Submissions S."/>
        </authorList>
    </citation>
    <scope>NUCLEOTIDE SEQUENCE [LARGE SCALE GENOMIC DNA]</scope>
    <source>
        <strain evidence="5">DSM 12126</strain>
    </source>
</reference>
<dbReference type="Gene3D" id="2.60.120.1440">
    <property type="match status" value="1"/>
</dbReference>
<dbReference type="GO" id="GO:0016989">
    <property type="term" value="F:sigma factor antagonist activity"/>
    <property type="evidence" value="ECO:0007669"/>
    <property type="project" value="TreeGrafter"/>
</dbReference>
<feature type="domain" description="Protein FecR C-terminal" evidence="3">
    <location>
        <begin position="308"/>
        <end position="368"/>
    </location>
</feature>
<keyword evidence="1" id="KW-0472">Membrane</keyword>
<dbReference type="PANTHER" id="PTHR30273">
    <property type="entry name" value="PERIPLASMIC SIGNAL SENSOR AND SIGMA FACTOR ACTIVATOR FECR-RELATED"/>
    <property type="match status" value="1"/>
</dbReference>
<dbReference type="Pfam" id="PF16344">
    <property type="entry name" value="FecR_C"/>
    <property type="match status" value="1"/>
</dbReference>
<dbReference type="FunFam" id="2.60.120.1440:FF:000001">
    <property type="entry name" value="Putative anti-sigma factor"/>
    <property type="match status" value="1"/>
</dbReference>
<evidence type="ECO:0000313" key="5">
    <source>
        <dbReference type="Proteomes" id="UP000192756"/>
    </source>
</evidence>
<accession>A0A1W2DXI6</accession>
<dbReference type="PANTHER" id="PTHR30273:SF2">
    <property type="entry name" value="PROTEIN FECR"/>
    <property type="match status" value="1"/>
</dbReference>
<feature type="transmembrane region" description="Helical" evidence="1">
    <location>
        <begin position="68"/>
        <end position="89"/>
    </location>
</feature>
<proteinExistence type="predicted"/>
<organism evidence="4 5">
    <name type="scientific">Pedobacter africanus</name>
    <dbReference type="NCBI Taxonomy" id="151894"/>
    <lineage>
        <taxon>Bacteria</taxon>
        <taxon>Pseudomonadati</taxon>
        <taxon>Bacteroidota</taxon>
        <taxon>Sphingobacteriia</taxon>
        <taxon>Sphingobacteriales</taxon>
        <taxon>Sphingobacteriaceae</taxon>
        <taxon>Pedobacter</taxon>
    </lineage>
</organism>
<sequence length="381" mass="41858">MEKTNAKELLAKYEAGTCTEQEKALLESWHLGYAFEEQEKLSFEEQAADLDKVWGRLQSGQQVKTTRIWPFLVSAAAILLIAGIGVFFYQFKKEEARAFAAAAASLQPGKNHAVLTLADGRKIVLDDAADGEIARQSGVSIKKAVDGTIVYEIADLKDTPSAAKAYNTVGTPRGGKYQLNLQDGTRVWLNSASQISFPVVFAANERRVILKGEAYFEVAKNEKQPFHVVTETQDIAVLGTHFNVNAFSDEPASRTTLLEGSVKVTAIKASGSVKEVTLKPGQQAVMSDQLMVANVNAEEAISWKNGLFQFNDTELSSIMRQAARWYDVDVVYEGKMPSIRFSGEVSRNVNAAAFLDMLKFLDVKFRLEKLAGGRSTIIVSQ</sequence>
<dbReference type="Gene3D" id="3.55.50.30">
    <property type="match status" value="1"/>
</dbReference>
<dbReference type="Pfam" id="PF04773">
    <property type="entry name" value="FecR"/>
    <property type="match status" value="1"/>
</dbReference>
<name>A0A1W2DXI6_9SPHI</name>
<dbReference type="Proteomes" id="UP000192756">
    <property type="component" value="Unassembled WGS sequence"/>
</dbReference>
<keyword evidence="1" id="KW-1133">Transmembrane helix</keyword>
<protein>
    <submittedName>
        <fullName evidence="4">FecR family protein</fullName>
    </submittedName>
</protein>
<feature type="domain" description="FecR protein" evidence="2">
    <location>
        <begin position="168"/>
        <end position="263"/>
    </location>
</feature>